<evidence type="ECO:0000259" key="6">
    <source>
        <dbReference type="Pfam" id="PF04542"/>
    </source>
</evidence>
<keyword evidence="9" id="KW-1185">Reference proteome</keyword>
<feature type="domain" description="RNA polymerase sigma factor 70 region 4 type 2" evidence="7">
    <location>
        <begin position="98"/>
        <end position="150"/>
    </location>
</feature>
<dbReference type="SUPFAM" id="SSF88659">
    <property type="entry name" value="Sigma3 and sigma4 domains of RNA polymerase sigma factors"/>
    <property type="match status" value="1"/>
</dbReference>
<keyword evidence="3" id="KW-0731">Sigma factor</keyword>
<comment type="similarity">
    <text evidence="1">Belongs to the sigma-70 factor family. ECF subfamily.</text>
</comment>
<dbReference type="InterPro" id="IPR036388">
    <property type="entry name" value="WH-like_DNA-bd_sf"/>
</dbReference>
<evidence type="ECO:0000259" key="7">
    <source>
        <dbReference type="Pfam" id="PF08281"/>
    </source>
</evidence>
<dbReference type="InterPro" id="IPR007627">
    <property type="entry name" value="RNA_pol_sigma70_r2"/>
</dbReference>
<dbReference type="EMBL" id="BAAAFH010000022">
    <property type="protein sequence ID" value="GAA0876181.1"/>
    <property type="molecule type" value="Genomic_DNA"/>
</dbReference>
<keyword evidence="5" id="KW-0804">Transcription</keyword>
<dbReference type="PANTHER" id="PTHR43133:SF8">
    <property type="entry name" value="RNA POLYMERASE SIGMA FACTOR HI_1459-RELATED"/>
    <property type="match status" value="1"/>
</dbReference>
<evidence type="ECO:0000256" key="1">
    <source>
        <dbReference type="ARBA" id="ARBA00010641"/>
    </source>
</evidence>
<sequence length="169" mass="20060">MTRKEYNKTVDMYSGRLFGYVLKCLQNSEDASDIVQDVFERLWNHRKNVEVEKAKTWLYTTAHNALINFAKKKARMDLYGDNLPERSQETESRFEMKEIVDMVIDTLPPLQKSILLLRDLEGYHYDEIGEMLSISDSQVKVYLFRARRKIKQQLKEFTVLYDVSEQGKY</sequence>
<keyword evidence="2" id="KW-0805">Transcription regulation</keyword>
<dbReference type="Gene3D" id="1.10.1740.10">
    <property type="match status" value="1"/>
</dbReference>
<dbReference type="Pfam" id="PF08281">
    <property type="entry name" value="Sigma70_r4_2"/>
    <property type="match status" value="1"/>
</dbReference>
<dbReference type="CDD" id="cd06171">
    <property type="entry name" value="Sigma70_r4"/>
    <property type="match status" value="1"/>
</dbReference>
<evidence type="ECO:0000256" key="5">
    <source>
        <dbReference type="ARBA" id="ARBA00023163"/>
    </source>
</evidence>
<keyword evidence="4" id="KW-0238">DNA-binding</keyword>
<comment type="caution">
    <text evidence="8">The sequence shown here is derived from an EMBL/GenBank/DDBJ whole genome shotgun (WGS) entry which is preliminary data.</text>
</comment>
<evidence type="ECO:0000256" key="4">
    <source>
        <dbReference type="ARBA" id="ARBA00023125"/>
    </source>
</evidence>
<gene>
    <name evidence="8" type="ORF">GCM10009118_25910</name>
</gene>
<organism evidence="8 9">
    <name type="scientific">Wandonia haliotis</name>
    <dbReference type="NCBI Taxonomy" id="574963"/>
    <lineage>
        <taxon>Bacteria</taxon>
        <taxon>Pseudomonadati</taxon>
        <taxon>Bacteroidota</taxon>
        <taxon>Flavobacteriia</taxon>
        <taxon>Flavobacteriales</taxon>
        <taxon>Crocinitomicaceae</taxon>
        <taxon>Wandonia</taxon>
    </lineage>
</organism>
<accession>A0ABP3Y3V5</accession>
<evidence type="ECO:0000313" key="9">
    <source>
        <dbReference type="Proteomes" id="UP001501126"/>
    </source>
</evidence>
<dbReference type="RefSeq" id="WP_343788480.1">
    <property type="nucleotide sequence ID" value="NZ_BAAAFH010000022.1"/>
</dbReference>
<dbReference type="Proteomes" id="UP001501126">
    <property type="component" value="Unassembled WGS sequence"/>
</dbReference>
<dbReference type="Gene3D" id="1.10.10.10">
    <property type="entry name" value="Winged helix-like DNA-binding domain superfamily/Winged helix DNA-binding domain"/>
    <property type="match status" value="1"/>
</dbReference>
<feature type="domain" description="RNA polymerase sigma-70 region 2" evidence="6">
    <location>
        <begin position="10"/>
        <end position="75"/>
    </location>
</feature>
<dbReference type="InterPro" id="IPR014284">
    <property type="entry name" value="RNA_pol_sigma-70_dom"/>
</dbReference>
<dbReference type="InterPro" id="IPR013324">
    <property type="entry name" value="RNA_pol_sigma_r3/r4-like"/>
</dbReference>
<evidence type="ECO:0000256" key="3">
    <source>
        <dbReference type="ARBA" id="ARBA00023082"/>
    </source>
</evidence>
<dbReference type="PANTHER" id="PTHR43133">
    <property type="entry name" value="RNA POLYMERASE ECF-TYPE SIGMA FACTO"/>
    <property type="match status" value="1"/>
</dbReference>
<proteinExistence type="inferred from homology"/>
<protein>
    <submittedName>
        <fullName evidence="8">Sigma-70 family RNA polymerase sigma factor</fullName>
    </submittedName>
</protein>
<name>A0ABP3Y3V5_9FLAO</name>
<dbReference type="SUPFAM" id="SSF88946">
    <property type="entry name" value="Sigma2 domain of RNA polymerase sigma factors"/>
    <property type="match status" value="1"/>
</dbReference>
<dbReference type="Pfam" id="PF04542">
    <property type="entry name" value="Sigma70_r2"/>
    <property type="match status" value="1"/>
</dbReference>
<dbReference type="InterPro" id="IPR013325">
    <property type="entry name" value="RNA_pol_sigma_r2"/>
</dbReference>
<evidence type="ECO:0000313" key="8">
    <source>
        <dbReference type="EMBL" id="GAA0876181.1"/>
    </source>
</evidence>
<evidence type="ECO:0000256" key="2">
    <source>
        <dbReference type="ARBA" id="ARBA00023015"/>
    </source>
</evidence>
<dbReference type="InterPro" id="IPR039425">
    <property type="entry name" value="RNA_pol_sigma-70-like"/>
</dbReference>
<dbReference type="InterPro" id="IPR013249">
    <property type="entry name" value="RNA_pol_sigma70_r4_t2"/>
</dbReference>
<dbReference type="NCBIfam" id="TIGR02937">
    <property type="entry name" value="sigma70-ECF"/>
    <property type="match status" value="1"/>
</dbReference>
<reference evidence="9" key="1">
    <citation type="journal article" date="2019" name="Int. J. Syst. Evol. Microbiol.">
        <title>The Global Catalogue of Microorganisms (GCM) 10K type strain sequencing project: providing services to taxonomists for standard genome sequencing and annotation.</title>
        <authorList>
            <consortium name="The Broad Institute Genomics Platform"/>
            <consortium name="The Broad Institute Genome Sequencing Center for Infectious Disease"/>
            <person name="Wu L."/>
            <person name="Ma J."/>
        </authorList>
    </citation>
    <scope>NUCLEOTIDE SEQUENCE [LARGE SCALE GENOMIC DNA]</scope>
    <source>
        <strain evidence="9">JCM 16083</strain>
    </source>
</reference>